<dbReference type="Gene3D" id="3.40.50.2000">
    <property type="entry name" value="Glycogen Phosphorylase B"/>
    <property type="match status" value="2"/>
</dbReference>
<protein>
    <submittedName>
        <fullName evidence="3">Glycosyltransferase involved in cell wall bisynthesis</fullName>
    </submittedName>
</protein>
<dbReference type="PANTHER" id="PTHR45947:SF3">
    <property type="entry name" value="SULFOQUINOVOSYL TRANSFERASE SQD2"/>
    <property type="match status" value="1"/>
</dbReference>
<keyword evidence="3" id="KW-0808">Transferase</keyword>
<evidence type="ECO:0000259" key="2">
    <source>
        <dbReference type="Pfam" id="PF13439"/>
    </source>
</evidence>
<accession>A0A1H9PFI6</accession>
<proteinExistence type="predicted"/>
<feature type="domain" description="Glycosyl transferase family 1" evidence="1">
    <location>
        <begin position="185"/>
        <end position="314"/>
    </location>
</feature>
<evidence type="ECO:0000259" key="1">
    <source>
        <dbReference type="Pfam" id="PF00534"/>
    </source>
</evidence>
<organism evidence="3 4">
    <name type="scientific">Lachnobacterium bovis</name>
    <dbReference type="NCBI Taxonomy" id="140626"/>
    <lineage>
        <taxon>Bacteria</taxon>
        <taxon>Bacillati</taxon>
        <taxon>Bacillota</taxon>
        <taxon>Clostridia</taxon>
        <taxon>Lachnospirales</taxon>
        <taxon>Lachnospiraceae</taxon>
        <taxon>Lachnobacterium</taxon>
    </lineage>
</organism>
<dbReference type="InterPro" id="IPR050194">
    <property type="entry name" value="Glycosyltransferase_grp1"/>
</dbReference>
<dbReference type="EMBL" id="FOGW01000004">
    <property type="protein sequence ID" value="SER46962.1"/>
    <property type="molecule type" value="Genomic_DNA"/>
</dbReference>
<dbReference type="Proteomes" id="UP000182471">
    <property type="component" value="Unassembled WGS sequence"/>
</dbReference>
<dbReference type="Pfam" id="PF13439">
    <property type="entry name" value="Glyco_transf_4"/>
    <property type="match status" value="1"/>
</dbReference>
<sequence>MKILHILDSNTFTGIENVVLTIISYVSRHDIAESVYLSPRGDVEDILKKFGIDYYGVDTLDKKTLKKAIEILKPDVIHTHDLKSSILASKIKCDAKLIIHIHNTPSYLRKICYKSVALYLACKKASKILTTTDDMEEEFIFSRFLYDKFVNVGEPINVSRIRRLSNQNITYDGMVNLEARYLFDAIFVGKINEENNPIFLADIINSLCRERPEIKIAIVGDGDAKSRFFSKIEDYFLEKNVLYFGNLENPYPLIKKSKSFILPSKEEGYGIAAAEAMVLRVPVICSGAGGLDNIVDDWCGRICGYSKEAYVAEVYRLSIDDIYHFKKVKATDRKRIYLDNMKEYYNKITNIYAKIKLEDNLWYIKNNVAK</sequence>
<feature type="domain" description="Glycosyltransferase subfamily 4-like N-terminal" evidence="2">
    <location>
        <begin position="14"/>
        <end position="140"/>
    </location>
</feature>
<dbReference type="PANTHER" id="PTHR45947">
    <property type="entry name" value="SULFOQUINOVOSYL TRANSFERASE SQD2"/>
    <property type="match status" value="1"/>
</dbReference>
<dbReference type="AlphaFoldDB" id="A0A1H9PFI6"/>
<dbReference type="Pfam" id="PF00534">
    <property type="entry name" value="Glycos_transf_1"/>
    <property type="match status" value="1"/>
</dbReference>
<dbReference type="InterPro" id="IPR001296">
    <property type="entry name" value="Glyco_trans_1"/>
</dbReference>
<dbReference type="GO" id="GO:0016757">
    <property type="term" value="F:glycosyltransferase activity"/>
    <property type="evidence" value="ECO:0007669"/>
    <property type="project" value="InterPro"/>
</dbReference>
<name>A0A1H9PFI6_9FIRM</name>
<reference evidence="4" key="1">
    <citation type="submission" date="2016-10" db="EMBL/GenBank/DDBJ databases">
        <authorList>
            <person name="Varghese N."/>
            <person name="Submissions S."/>
        </authorList>
    </citation>
    <scope>NUCLEOTIDE SEQUENCE [LARGE SCALE GENOMIC DNA]</scope>
    <source>
        <strain evidence="4">S1b</strain>
    </source>
</reference>
<evidence type="ECO:0000313" key="4">
    <source>
        <dbReference type="Proteomes" id="UP000182471"/>
    </source>
</evidence>
<dbReference type="SUPFAM" id="SSF53756">
    <property type="entry name" value="UDP-Glycosyltransferase/glycogen phosphorylase"/>
    <property type="match status" value="1"/>
</dbReference>
<keyword evidence="4" id="KW-1185">Reference proteome</keyword>
<dbReference type="RefSeq" id="WP_074730314.1">
    <property type="nucleotide sequence ID" value="NZ_FOGW01000004.1"/>
</dbReference>
<gene>
    <name evidence="3" type="ORF">SAMN02910429_00241</name>
</gene>
<dbReference type="InterPro" id="IPR028098">
    <property type="entry name" value="Glyco_trans_4-like_N"/>
</dbReference>
<evidence type="ECO:0000313" key="3">
    <source>
        <dbReference type="EMBL" id="SER46962.1"/>
    </source>
</evidence>